<evidence type="ECO:0000313" key="4">
    <source>
        <dbReference type="Proteomes" id="UP000009077"/>
    </source>
</evidence>
<dbReference type="InterPro" id="IPR010982">
    <property type="entry name" value="Lambda_DNA-bd_dom_sf"/>
</dbReference>
<dbReference type="Pfam" id="PF01381">
    <property type="entry name" value="HTH_3"/>
    <property type="match status" value="1"/>
</dbReference>
<dbReference type="SMART" id="SM00530">
    <property type="entry name" value="HTH_XRE"/>
    <property type="match status" value="1"/>
</dbReference>
<dbReference type="PANTHER" id="PTHR46558:SF11">
    <property type="entry name" value="HTH-TYPE TRANSCRIPTIONAL REGULATOR XRE"/>
    <property type="match status" value="1"/>
</dbReference>
<dbReference type="PANTHER" id="PTHR46558">
    <property type="entry name" value="TRACRIPTIONAL REGULATORY PROTEIN-RELATED-RELATED"/>
    <property type="match status" value="1"/>
</dbReference>
<keyword evidence="4" id="KW-1185">Reference proteome</keyword>
<dbReference type="SUPFAM" id="SSF47413">
    <property type="entry name" value="lambda repressor-like DNA-binding domains"/>
    <property type="match status" value="1"/>
</dbReference>
<protein>
    <submittedName>
        <fullName evidence="3">DNA-binding protein</fullName>
    </submittedName>
</protein>
<reference evidence="3 4" key="1">
    <citation type="journal article" date="2009" name="PLoS ONE">
        <title>Rapid evolution of virulence and drug resistance in the emerging zoonotic pathogen Streptococcus suis.</title>
        <authorList>
            <person name="Holden M.T.G."/>
            <person name="Hauser H."/>
            <person name="Sanders M."/>
            <person name="Ngo T.H."/>
            <person name="Cherevach I."/>
            <person name="Cronin A."/>
            <person name="Goodhead I."/>
            <person name="Mungall K."/>
            <person name="Quail M.A."/>
            <person name="Price C."/>
            <person name="Rabbinowitsch E."/>
            <person name="Sharp S."/>
            <person name="Croucher N.J."/>
            <person name="Chieu T.B."/>
            <person name="Mai N.T.H."/>
            <person name="Diep T.S."/>
            <person name="Chinh N.T."/>
            <person name="Kehoe M."/>
            <person name="Leigh J.A."/>
            <person name="Ward P.N."/>
            <person name="Dowson C.G."/>
            <person name="Whatmore A.M."/>
            <person name="Chanter N."/>
            <person name="Iversen P."/>
            <person name="Gottschalk M."/>
            <person name="Slater J.D."/>
            <person name="Smith H.E."/>
            <person name="Spratt B.G."/>
            <person name="Xu J."/>
            <person name="Ye C."/>
            <person name="Bentley S."/>
            <person name="Barrell B.G."/>
            <person name="Schultsz C."/>
            <person name="Maskell D.J."/>
            <person name="Parkhill J."/>
        </authorList>
    </citation>
    <scope>NUCLEOTIDE SEQUENCE [LARGE SCALE GENOMIC DNA]</scope>
    <source>
        <strain evidence="3 4">BM407</strain>
    </source>
</reference>
<evidence type="ECO:0000256" key="1">
    <source>
        <dbReference type="ARBA" id="ARBA00023125"/>
    </source>
</evidence>
<dbReference type="Gene3D" id="1.10.260.40">
    <property type="entry name" value="lambda repressor-like DNA-binding domains"/>
    <property type="match status" value="1"/>
</dbReference>
<dbReference type="PROSITE" id="PS50943">
    <property type="entry name" value="HTH_CROC1"/>
    <property type="match status" value="1"/>
</dbReference>
<accession>A0A0H3MY73</accession>
<keyword evidence="1 3" id="KW-0238">DNA-binding</keyword>
<sequence length="76" mass="8792">MYQRIRDLREDHDLTQKFVANLLSFSHTNYAKIERGEIALTADVLVQLSKLYNVSTDYLLGLTDCPDRIKHKIVSP</sequence>
<dbReference type="CDD" id="cd00093">
    <property type="entry name" value="HTH_XRE"/>
    <property type="match status" value="1"/>
</dbReference>
<organism evidence="3 4">
    <name type="scientific">Streptococcus suis (strain BM407)</name>
    <dbReference type="NCBI Taxonomy" id="568814"/>
    <lineage>
        <taxon>Bacteria</taxon>
        <taxon>Bacillati</taxon>
        <taxon>Bacillota</taxon>
        <taxon>Bacilli</taxon>
        <taxon>Lactobacillales</taxon>
        <taxon>Streptococcaceae</taxon>
        <taxon>Streptococcus</taxon>
    </lineage>
</organism>
<dbReference type="GO" id="GO:0003677">
    <property type="term" value="F:DNA binding"/>
    <property type="evidence" value="ECO:0007669"/>
    <property type="project" value="UniProtKB-KW"/>
</dbReference>
<dbReference type="PATRIC" id="fig|568814.3.peg.548"/>
<dbReference type="HOGENOM" id="CLU_066192_62_4_9"/>
<dbReference type="KEGG" id="ssb:SSUBM407_0520"/>
<name>A0A0H3MY73_STRS4</name>
<proteinExistence type="predicted"/>
<evidence type="ECO:0000259" key="2">
    <source>
        <dbReference type="PROSITE" id="PS50943"/>
    </source>
</evidence>
<dbReference type="EMBL" id="FM252032">
    <property type="protein sequence ID" value="CAZ55354.1"/>
    <property type="molecule type" value="Genomic_DNA"/>
</dbReference>
<gene>
    <name evidence="3" type="ordered locus">SSUBM407_0520</name>
</gene>
<dbReference type="AlphaFoldDB" id="A0A0H3MY73"/>
<dbReference type="InterPro" id="IPR001387">
    <property type="entry name" value="Cro/C1-type_HTH"/>
</dbReference>
<evidence type="ECO:0000313" key="3">
    <source>
        <dbReference type="EMBL" id="CAZ55354.1"/>
    </source>
</evidence>
<feature type="domain" description="HTH cro/C1-type" evidence="2">
    <location>
        <begin position="5"/>
        <end position="59"/>
    </location>
</feature>
<dbReference type="GeneID" id="8154648"/>
<dbReference type="Proteomes" id="UP000009077">
    <property type="component" value="Chromosome"/>
</dbReference>
<dbReference type="RefSeq" id="WP_012775551.1">
    <property type="nucleotide sequence ID" value="NC_012926.1"/>
</dbReference>